<dbReference type="Pfam" id="PF14559">
    <property type="entry name" value="TPR_19"/>
    <property type="match status" value="1"/>
</dbReference>
<accession>A0A399EGZ1</accession>
<dbReference type="EMBL" id="QXDL01000123">
    <property type="protein sequence ID" value="RIH82390.1"/>
    <property type="molecule type" value="Genomic_DNA"/>
</dbReference>
<organism evidence="3 4">
    <name type="scientific">Calidithermus terrae</name>
    <dbReference type="NCBI Taxonomy" id="1408545"/>
    <lineage>
        <taxon>Bacteria</taxon>
        <taxon>Thermotogati</taxon>
        <taxon>Deinococcota</taxon>
        <taxon>Deinococci</taxon>
        <taxon>Thermales</taxon>
        <taxon>Thermaceae</taxon>
        <taxon>Calidithermus</taxon>
    </lineage>
</organism>
<dbReference type="Proteomes" id="UP000265715">
    <property type="component" value="Unassembled WGS sequence"/>
</dbReference>
<evidence type="ECO:0000256" key="2">
    <source>
        <dbReference type="ARBA" id="ARBA00022840"/>
    </source>
</evidence>
<dbReference type="InterPro" id="IPR011990">
    <property type="entry name" value="TPR-like_helical_dom_sf"/>
</dbReference>
<dbReference type="InterPro" id="IPR027417">
    <property type="entry name" value="P-loop_NTPase"/>
</dbReference>
<dbReference type="AlphaFoldDB" id="A0A399EGZ1"/>
<dbReference type="RefSeq" id="WP_119315684.1">
    <property type="nucleotide sequence ID" value="NZ_QXDL01000123.1"/>
</dbReference>
<dbReference type="GO" id="GO:0004016">
    <property type="term" value="F:adenylate cyclase activity"/>
    <property type="evidence" value="ECO:0007669"/>
    <property type="project" value="TreeGrafter"/>
</dbReference>
<dbReference type="InterPro" id="IPR019734">
    <property type="entry name" value="TPR_rpt"/>
</dbReference>
<evidence type="ECO:0000313" key="4">
    <source>
        <dbReference type="Proteomes" id="UP000265715"/>
    </source>
</evidence>
<sequence>MRERAITQLQRHLRAVLSKRPGQALWLWGEAGVGKTFTAQALLRETPCASLSLQATLPDRALVLALPRPPRRPAWTDAQRERLIQSQHVPARTLVDTLAATLAALAPFVLHLEDLHEAPAERLELVQKLAQAVARLRGVGLLVTSRGEPLEPFKGYRLEPLSAEESERLLLEQAGAPLPREGLGWIFARAGGNPLFTLEFWRYLARQGFFWSDGQRWRWRTPPDGFVPVSVEALLARTLAGLAEGSAQRAAVEARALLPDGLYGEGFEALWARAADLEPPGLAEARRSLARQGILRQDRFAHPLLQEVAARETPPARRQAYARRAMAALAGQPEEAARFVEAARPEPEEALRLLEAAAGSAQARGDHPGQAHWLAEAVRWSSGAAQAERAFRAALALRSTDPSRAVRLAEVAASAVPPDPEAVLLLAELLAGQGHTQEAEACLQRLPRSEDTALRWWETQIYVCDQSGQWQRAAELWEQEPGHQARARPRTRLAVGAGYAFLNRLDEAERLLQGLPGLEALPPALQIAALNLQGQIQTYRGQHAQALQTEERLLELARSAGATQATLANLINHASTASALGLRERAKACLQEAKALALQSGETLRYAVVQLRLADVLADEGEFEQAEALMLEAQELLRHRLHLQWQAESHLKLARLYLTWQPPHGPILALKNAQAALELSRASRDVKFLAAALAYLSRAQAQSGHAQAALETAQECLRLCEREGIKQAEAWFAYGLALEAAGRTGEALQALREAHARQRERKLAERFALEADRISGDLEAARQRRDWFAAQGLAGLARLALLPDRDAYRYSVEGAAAAREDLEAFLRRWEGEGRTVRLTRLERRGAAWAFVVTLEQRRDAGPAAGPQGVEHGD</sequence>
<dbReference type="Gene3D" id="3.40.50.300">
    <property type="entry name" value="P-loop containing nucleotide triphosphate hydrolases"/>
    <property type="match status" value="1"/>
</dbReference>
<dbReference type="SUPFAM" id="SSF52540">
    <property type="entry name" value="P-loop containing nucleoside triphosphate hydrolases"/>
    <property type="match status" value="1"/>
</dbReference>
<evidence type="ECO:0000313" key="3">
    <source>
        <dbReference type="EMBL" id="RIH82390.1"/>
    </source>
</evidence>
<dbReference type="PANTHER" id="PTHR16305:SF28">
    <property type="entry name" value="GUANYLATE CYCLASE DOMAIN-CONTAINING PROTEIN"/>
    <property type="match status" value="1"/>
</dbReference>
<reference evidence="3 4" key="1">
    <citation type="submission" date="2018-08" db="EMBL/GenBank/DDBJ databases">
        <title>Meiothermus terrae DSM 26712 genome sequencing project.</title>
        <authorList>
            <person name="Da Costa M.S."/>
            <person name="Albuquerque L."/>
            <person name="Raposo P."/>
            <person name="Froufe H.J.C."/>
            <person name="Barroso C.S."/>
            <person name="Egas C."/>
        </authorList>
    </citation>
    <scope>NUCLEOTIDE SEQUENCE [LARGE SCALE GENOMIC DNA]</scope>
    <source>
        <strain evidence="3 4">DSM 26712</strain>
    </source>
</reference>
<dbReference type="SMART" id="SM00028">
    <property type="entry name" value="TPR"/>
    <property type="match status" value="4"/>
</dbReference>
<gene>
    <name evidence="3" type="ORF">Mterra_02691</name>
</gene>
<keyword evidence="4" id="KW-1185">Reference proteome</keyword>
<keyword evidence="1" id="KW-0547">Nucleotide-binding</keyword>
<dbReference type="GO" id="GO:0005524">
    <property type="term" value="F:ATP binding"/>
    <property type="evidence" value="ECO:0007669"/>
    <property type="project" value="UniProtKB-KW"/>
</dbReference>
<name>A0A399EGZ1_9DEIN</name>
<dbReference type="PANTHER" id="PTHR16305">
    <property type="entry name" value="TESTICULAR SOLUBLE ADENYLYL CYCLASE"/>
    <property type="match status" value="1"/>
</dbReference>
<evidence type="ECO:0000256" key="1">
    <source>
        <dbReference type="ARBA" id="ARBA00022741"/>
    </source>
</evidence>
<comment type="caution">
    <text evidence="3">The sequence shown here is derived from an EMBL/GenBank/DDBJ whole genome shotgun (WGS) entry which is preliminary data.</text>
</comment>
<proteinExistence type="predicted"/>
<keyword evidence="2" id="KW-0067">ATP-binding</keyword>
<dbReference type="Gene3D" id="1.25.40.10">
    <property type="entry name" value="Tetratricopeptide repeat domain"/>
    <property type="match status" value="3"/>
</dbReference>
<protein>
    <submittedName>
        <fullName evidence="3">Tetratricopeptide repeat protein</fullName>
    </submittedName>
</protein>
<dbReference type="SUPFAM" id="SSF48452">
    <property type="entry name" value="TPR-like"/>
    <property type="match status" value="3"/>
</dbReference>
<dbReference type="OrthoDB" id="32799at2"/>
<dbReference type="GO" id="GO:0005737">
    <property type="term" value="C:cytoplasm"/>
    <property type="evidence" value="ECO:0007669"/>
    <property type="project" value="TreeGrafter"/>
</dbReference>